<dbReference type="SUPFAM" id="SSF52266">
    <property type="entry name" value="SGNH hydrolase"/>
    <property type="match status" value="1"/>
</dbReference>
<dbReference type="PANTHER" id="PTHR30383">
    <property type="entry name" value="THIOESTERASE 1/PROTEASE 1/LYSOPHOSPHOLIPASE L1"/>
    <property type="match status" value="1"/>
</dbReference>
<dbReference type="RefSeq" id="WP_265046351.1">
    <property type="nucleotide sequence ID" value="NZ_CP100390.1"/>
</dbReference>
<dbReference type="InterPro" id="IPR051532">
    <property type="entry name" value="Ester_Hydrolysis_Enzymes"/>
</dbReference>
<feature type="domain" description="SGNH hydrolase-type esterase" evidence="1">
    <location>
        <begin position="63"/>
        <end position="221"/>
    </location>
</feature>
<dbReference type="Gene3D" id="3.40.50.1110">
    <property type="entry name" value="SGNH hydrolase"/>
    <property type="match status" value="1"/>
</dbReference>
<evidence type="ECO:0000313" key="2">
    <source>
        <dbReference type="EMBL" id="UZE94859.1"/>
    </source>
</evidence>
<evidence type="ECO:0000259" key="1">
    <source>
        <dbReference type="Pfam" id="PF13472"/>
    </source>
</evidence>
<dbReference type="Pfam" id="PF13472">
    <property type="entry name" value="Lipase_GDSL_2"/>
    <property type="match status" value="1"/>
</dbReference>
<keyword evidence="3" id="KW-1185">Reference proteome</keyword>
<sequence length="238" mass="26597">MHLSIKRFNFKSISFRLCIHYLNRLRYLHKRILYLFLIASILTPAYSSSIQITNSAAPPSIVILGDSISAAYGVPTERGWVALLENKLKQEGKTYTVINASISGETTEGGVKRLPDIIDRHNPSILLIELGGNDGLRGFPLSLIKSNLQTLIDQAKSNNITPILIAMRIPPNYGRRYTSGFYNLFKETAEKNTVTLVPFLLEDVALKPELMQADGIHPTALAQPLLLDRVWETLEPLL</sequence>
<dbReference type="CDD" id="cd01822">
    <property type="entry name" value="Lysophospholipase_L1_like"/>
    <property type="match status" value="1"/>
</dbReference>
<dbReference type="InterPro" id="IPR013830">
    <property type="entry name" value="SGNH_hydro"/>
</dbReference>
<dbReference type="EMBL" id="CP100390">
    <property type="protein sequence ID" value="UZE94859.1"/>
    <property type="molecule type" value="Genomic_DNA"/>
</dbReference>
<proteinExistence type="predicted"/>
<dbReference type="Proteomes" id="UP001163739">
    <property type="component" value="Chromosome"/>
</dbReference>
<accession>A0ABY6MYF5</accession>
<dbReference type="PANTHER" id="PTHR30383:SF24">
    <property type="entry name" value="THIOESTERASE 1_PROTEASE 1_LYSOPHOSPHOLIPASE L1"/>
    <property type="match status" value="1"/>
</dbReference>
<organism evidence="2 3">
    <name type="scientific">Alkalimarinus alittae</name>
    <dbReference type="NCBI Taxonomy" id="2961619"/>
    <lineage>
        <taxon>Bacteria</taxon>
        <taxon>Pseudomonadati</taxon>
        <taxon>Pseudomonadota</taxon>
        <taxon>Gammaproteobacteria</taxon>
        <taxon>Alteromonadales</taxon>
        <taxon>Alteromonadaceae</taxon>
        <taxon>Alkalimarinus</taxon>
    </lineage>
</organism>
<dbReference type="InterPro" id="IPR036514">
    <property type="entry name" value="SGNH_hydro_sf"/>
</dbReference>
<reference evidence="2" key="1">
    <citation type="submission" date="2022-06" db="EMBL/GenBank/DDBJ databases">
        <title>Alkalimarinus sp. nov., isolated from gut of a Alitta virens.</title>
        <authorList>
            <person name="Yang A.I."/>
            <person name="Shin N.-R."/>
        </authorList>
    </citation>
    <scope>NUCLEOTIDE SEQUENCE</scope>
    <source>
        <strain evidence="2">A2M4</strain>
    </source>
</reference>
<name>A0ABY6MYF5_9ALTE</name>
<gene>
    <name evidence="2" type="ORF">NKI27_12300</name>
</gene>
<protein>
    <submittedName>
        <fullName evidence="2">Arylesterase</fullName>
    </submittedName>
</protein>
<evidence type="ECO:0000313" key="3">
    <source>
        <dbReference type="Proteomes" id="UP001163739"/>
    </source>
</evidence>